<dbReference type="CDD" id="cd19176">
    <property type="entry name" value="SET_SETD3"/>
    <property type="match status" value="1"/>
</dbReference>
<keyword evidence="7" id="KW-1185">Reference proteome</keyword>
<dbReference type="Gene3D" id="3.90.1410.10">
    <property type="entry name" value="set domain protein methyltransferase, domain 1"/>
    <property type="match status" value="1"/>
</dbReference>
<keyword evidence="1 4" id="KW-0489">Methyltransferase</keyword>
<organism evidence="6 7">
    <name type="scientific">Ignelater luminosus</name>
    <name type="common">Cucubano</name>
    <name type="synonym">Pyrophorus luminosus</name>
    <dbReference type="NCBI Taxonomy" id="2038154"/>
    <lineage>
        <taxon>Eukaryota</taxon>
        <taxon>Metazoa</taxon>
        <taxon>Ecdysozoa</taxon>
        <taxon>Arthropoda</taxon>
        <taxon>Hexapoda</taxon>
        <taxon>Insecta</taxon>
        <taxon>Pterygota</taxon>
        <taxon>Neoptera</taxon>
        <taxon>Endopterygota</taxon>
        <taxon>Coleoptera</taxon>
        <taxon>Polyphaga</taxon>
        <taxon>Elateriformia</taxon>
        <taxon>Elateroidea</taxon>
        <taxon>Elateridae</taxon>
        <taxon>Agrypninae</taxon>
        <taxon>Pyrophorini</taxon>
        <taxon>Ignelater</taxon>
    </lineage>
</organism>
<evidence type="ECO:0000256" key="5">
    <source>
        <dbReference type="SAM" id="MobiDB-lite"/>
    </source>
</evidence>
<evidence type="ECO:0000313" key="7">
    <source>
        <dbReference type="Proteomes" id="UP000801492"/>
    </source>
</evidence>
<dbReference type="PANTHER" id="PTHR13271:SF47">
    <property type="entry name" value="ACTIN-HISTIDINE N-METHYLTRANSFERASE"/>
    <property type="match status" value="1"/>
</dbReference>
<dbReference type="GO" id="GO:0032259">
    <property type="term" value="P:methylation"/>
    <property type="evidence" value="ECO:0007669"/>
    <property type="project" value="UniProtKB-KW"/>
</dbReference>
<dbReference type="InterPro" id="IPR050600">
    <property type="entry name" value="SETD3_SETD6_MTase"/>
</dbReference>
<proteinExistence type="inferred from homology"/>
<dbReference type="GO" id="GO:0018064">
    <property type="term" value="F:protein-L-histidine N-tele-methyltransferase activity"/>
    <property type="evidence" value="ECO:0007669"/>
    <property type="project" value="UniProtKB-EC"/>
</dbReference>
<accession>A0A8K0CXA1</accession>
<evidence type="ECO:0000313" key="6">
    <source>
        <dbReference type="EMBL" id="KAF2892458.1"/>
    </source>
</evidence>
<sequence length="253" mass="29290">MGRKVQNKQHKQDSKTKQNSNLNSIQKRLQPLIDKLLQLTTLPAEQNISKCLELQNEINQVIDQVTELEREIDLTYPADIRCSSATLDRFTKWMKENGAKFDGTKIAEFPGYELGLQADVDIQESSLVIAVPRRLMLTVEAARNSPLKPLVEKDPLLSNMPNVVLAIFVLLEKFKENSFWKPYIDILPTSYSTVLYFSLDELKELQGSPTLDKALKQIKNIARQYAYFYKLIWTSDNQACKILRKHFTYNQYR</sequence>
<comment type="catalytic activity">
    <reaction evidence="4">
        <text>L-histidyl-[protein] + S-adenosyl-L-methionine = N(tele)-methyl-L-histidyl-[protein] + S-adenosyl-L-homocysteine + H(+)</text>
        <dbReference type="Rhea" id="RHEA:19369"/>
        <dbReference type="Rhea" id="RHEA-COMP:9745"/>
        <dbReference type="Rhea" id="RHEA-COMP:11600"/>
        <dbReference type="ChEBI" id="CHEBI:15378"/>
        <dbReference type="ChEBI" id="CHEBI:16367"/>
        <dbReference type="ChEBI" id="CHEBI:29979"/>
        <dbReference type="ChEBI" id="CHEBI:57856"/>
        <dbReference type="ChEBI" id="CHEBI:59789"/>
        <dbReference type="EC" id="2.1.1.85"/>
    </reaction>
</comment>
<dbReference type="OrthoDB" id="341421at2759"/>
<evidence type="ECO:0000256" key="1">
    <source>
        <dbReference type="ARBA" id="ARBA00022603"/>
    </source>
</evidence>
<dbReference type="Proteomes" id="UP000801492">
    <property type="component" value="Unassembled WGS sequence"/>
</dbReference>
<evidence type="ECO:0000256" key="2">
    <source>
        <dbReference type="ARBA" id="ARBA00022679"/>
    </source>
</evidence>
<dbReference type="InterPro" id="IPR025785">
    <property type="entry name" value="SETD3"/>
</dbReference>
<keyword evidence="2 4" id="KW-0808">Transferase</keyword>
<protein>
    <recommendedName>
        <fullName evidence="4">protein-histidine N-methyltransferase</fullName>
        <ecNumber evidence="4">2.1.1.85</ecNumber>
    </recommendedName>
</protein>
<dbReference type="InterPro" id="IPR046341">
    <property type="entry name" value="SET_dom_sf"/>
</dbReference>
<dbReference type="EC" id="2.1.1.85" evidence="4"/>
<reference evidence="6" key="1">
    <citation type="submission" date="2019-08" db="EMBL/GenBank/DDBJ databases">
        <title>The genome of the North American firefly Photinus pyralis.</title>
        <authorList>
            <consortium name="Photinus pyralis genome working group"/>
            <person name="Fallon T.R."/>
            <person name="Sander Lower S.E."/>
            <person name="Weng J.-K."/>
        </authorList>
    </citation>
    <scope>NUCLEOTIDE SEQUENCE</scope>
    <source>
        <strain evidence="6">TRF0915ILg1</strain>
        <tissue evidence="6">Whole body</tissue>
    </source>
</reference>
<comment type="similarity">
    <text evidence="4">Belongs to the class V-like SAM-binding methyltransferase superfamily. SETD3 actin-histidine methyltransferase family.</text>
</comment>
<dbReference type="PROSITE" id="PS51565">
    <property type="entry name" value="SAM_MT85_SETD3"/>
    <property type="match status" value="1"/>
</dbReference>
<dbReference type="InterPro" id="IPR044428">
    <property type="entry name" value="SETD3_SET"/>
</dbReference>
<keyword evidence="3 4" id="KW-0949">S-adenosyl-L-methionine</keyword>
<comment type="caution">
    <text evidence="6">The sequence shown here is derived from an EMBL/GenBank/DDBJ whole genome shotgun (WGS) entry which is preliminary data.</text>
</comment>
<dbReference type="SUPFAM" id="SSF82199">
    <property type="entry name" value="SET domain"/>
    <property type="match status" value="1"/>
</dbReference>
<evidence type="ECO:0000256" key="4">
    <source>
        <dbReference type="PROSITE-ProRule" id="PRU00898"/>
    </source>
</evidence>
<dbReference type="PANTHER" id="PTHR13271">
    <property type="entry name" value="UNCHARACTERIZED PUTATIVE METHYLTRANSFERASE"/>
    <property type="match status" value="1"/>
</dbReference>
<dbReference type="AlphaFoldDB" id="A0A8K0CXA1"/>
<gene>
    <name evidence="6" type="ORF">ILUMI_13714</name>
</gene>
<feature type="region of interest" description="Disordered" evidence="5">
    <location>
        <begin position="1"/>
        <end position="23"/>
    </location>
</feature>
<dbReference type="GO" id="GO:0016279">
    <property type="term" value="F:protein-lysine N-methyltransferase activity"/>
    <property type="evidence" value="ECO:0007669"/>
    <property type="project" value="TreeGrafter"/>
</dbReference>
<dbReference type="EMBL" id="VTPC01008717">
    <property type="protein sequence ID" value="KAF2892458.1"/>
    <property type="molecule type" value="Genomic_DNA"/>
</dbReference>
<name>A0A8K0CXA1_IGNLU</name>
<evidence type="ECO:0000256" key="3">
    <source>
        <dbReference type="ARBA" id="ARBA00022691"/>
    </source>
</evidence>